<name>A0A0A2M3E0_9FLAO</name>
<dbReference type="Gene3D" id="2.40.160.20">
    <property type="match status" value="1"/>
</dbReference>
<protein>
    <recommendedName>
        <fullName evidence="2">Outer membrane protein beta-barrel domain-containing protein</fullName>
    </recommendedName>
</protein>
<dbReference type="InterPro" id="IPR025665">
    <property type="entry name" value="Beta-barrel_OMP_2"/>
</dbReference>
<reference evidence="3 4" key="1">
    <citation type="submission" date="2013-09" db="EMBL/GenBank/DDBJ databases">
        <authorList>
            <person name="Zeng Z."/>
            <person name="Chen C."/>
        </authorList>
    </citation>
    <scope>NUCLEOTIDE SEQUENCE [LARGE SCALE GENOMIC DNA]</scope>
    <source>
        <strain evidence="3 4">WB 3.3-2</strain>
    </source>
</reference>
<sequence>MKKIILSCIAIVACFGFATAQDKGNVEFGFNGGLNGSFIADSRWSSDYRTGFNAGASADFYFSKDWSLKVKAIYDRKGWNNDVIEGDRGVLYKTNYNLDYITVPVMANFHFGNSGNWYVNFGPYVGFLLNAEDTRFKTDVKSDFNTTDFGLAAGLGVKIPVSNYAKIFLDYDLQSGFTDIFKDDINYGNSTVNFRNSFNVGINFML</sequence>
<feature type="domain" description="Outer membrane protein beta-barrel" evidence="2">
    <location>
        <begin position="20"/>
        <end position="181"/>
    </location>
</feature>
<feature type="chain" id="PRO_5002002678" description="Outer membrane protein beta-barrel domain-containing protein" evidence="1">
    <location>
        <begin position="21"/>
        <end position="206"/>
    </location>
</feature>
<feature type="signal peptide" evidence="1">
    <location>
        <begin position="1"/>
        <end position="20"/>
    </location>
</feature>
<comment type="caution">
    <text evidence="3">The sequence shown here is derived from an EMBL/GenBank/DDBJ whole genome shotgun (WGS) entry which is preliminary data.</text>
</comment>
<organism evidence="3 4">
    <name type="scientific">Flavobacterium rivuli WB 3.3-2 = DSM 21788</name>
    <dbReference type="NCBI Taxonomy" id="1121895"/>
    <lineage>
        <taxon>Bacteria</taxon>
        <taxon>Pseudomonadati</taxon>
        <taxon>Bacteroidota</taxon>
        <taxon>Flavobacteriia</taxon>
        <taxon>Flavobacteriales</taxon>
        <taxon>Flavobacteriaceae</taxon>
        <taxon>Flavobacterium</taxon>
    </lineage>
</organism>
<dbReference type="Proteomes" id="UP000030152">
    <property type="component" value="Unassembled WGS sequence"/>
</dbReference>
<proteinExistence type="predicted"/>
<dbReference type="Pfam" id="PF13568">
    <property type="entry name" value="OMP_b-brl_2"/>
    <property type="match status" value="1"/>
</dbReference>
<keyword evidence="4" id="KW-1185">Reference proteome</keyword>
<dbReference type="eggNOG" id="COG3637">
    <property type="taxonomic scope" value="Bacteria"/>
</dbReference>
<evidence type="ECO:0000256" key="1">
    <source>
        <dbReference type="SAM" id="SignalP"/>
    </source>
</evidence>
<dbReference type="RefSeq" id="WP_020214477.1">
    <property type="nucleotide sequence ID" value="NZ_JRLX01000013.1"/>
</dbReference>
<evidence type="ECO:0000259" key="2">
    <source>
        <dbReference type="Pfam" id="PF13568"/>
    </source>
</evidence>
<gene>
    <name evidence="3" type="ORF">Q765_12425</name>
</gene>
<dbReference type="EMBL" id="JRLX01000013">
    <property type="protein sequence ID" value="KGO86116.1"/>
    <property type="molecule type" value="Genomic_DNA"/>
</dbReference>
<accession>A0A0A2M3E0</accession>
<evidence type="ECO:0000313" key="3">
    <source>
        <dbReference type="EMBL" id="KGO86116.1"/>
    </source>
</evidence>
<dbReference type="AlphaFoldDB" id="A0A0A2M3E0"/>
<dbReference type="InterPro" id="IPR011250">
    <property type="entry name" value="OMP/PagP_B-barrel"/>
</dbReference>
<dbReference type="STRING" id="1121895.GCA_000378485_03302"/>
<dbReference type="SUPFAM" id="SSF56925">
    <property type="entry name" value="OMPA-like"/>
    <property type="match status" value="1"/>
</dbReference>
<evidence type="ECO:0000313" key="4">
    <source>
        <dbReference type="Proteomes" id="UP000030152"/>
    </source>
</evidence>
<keyword evidence="1" id="KW-0732">Signal</keyword>